<reference evidence="1" key="1">
    <citation type="submission" date="2016-07" db="EMBL/GenBank/DDBJ databases">
        <authorList>
            <person name="Bretaudeau A."/>
        </authorList>
    </citation>
    <scope>NUCLEOTIDE SEQUENCE</scope>
    <source>
        <strain evidence="1">Rice</strain>
        <tissue evidence="1">Whole body</tissue>
    </source>
</reference>
<name>A0A2H1VLX9_SPOFR</name>
<accession>A0A2H1VLX9</accession>
<sequence>MDIFDDDNELRTYRDEIEEIRNFRNIGSRRRVKIYNSRSNTMEELSESDFKHRYRFSKGYMVKIINILRNDLSMDSRGGSIPVKLQVMAAIRYWGHETQEDCAEIHGMSQQTLSRTVPTI</sequence>
<evidence type="ECO:0000313" key="1">
    <source>
        <dbReference type="EMBL" id="SOQ41796.1"/>
    </source>
</evidence>
<protein>
    <submittedName>
        <fullName evidence="1">SFRICE_010583</fullName>
    </submittedName>
</protein>
<dbReference type="EMBL" id="ODYU01003266">
    <property type="protein sequence ID" value="SOQ41796.1"/>
    <property type="molecule type" value="Genomic_DNA"/>
</dbReference>
<dbReference type="AlphaFoldDB" id="A0A2H1VLX9"/>
<proteinExistence type="predicted"/>
<gene>
    <name evidence="1" type="ORF">SFRICE_010583</name>
</gene>
<organism evidence="1">
    <name type="scientific">Spodoptera frugiperda</name>
    <name type="common">Fall armyworm</name>
    <dbReference type="NCBI Taxonomy" id="7108"/>
    <lineage>
        <taxon>Eukaryota</taxon>
        <taxon>Metazoa</taxon>
        <taxon>Ecdysozoa</taxon>
        <taxon>Arthropoda</taxon>
        <taxon>Hexapoda</taxon>
        <taxon>Insecta</taxon>
        <taxon>Pterygota</taxon>
        <taxon>Neoptera</taxon>
        <taxon>Endopterygota</taxon>
        <taxon>Lepidoptera</taxon>
        <taxon>Glossata</taxon>
        <taxon>Ditrysia</taxon>
        <taxon>Noctuoidea</taxon>
        <taxon>Noctuidae</taxon>
        <taxon>Amphipyrinae</taxon>
        <taxon>Spodoptera</taxon>
    </lineage>
</organism>